<dbReference type="InterPro" id="IPR047710">
    <property type="entry name" value="Transpos_IS5-like"/>
</dbReference>
<dbReference type="NCBIfam" id="NF033578">
    <property type="entry name" value="transpos_IS5_1"/>
    <property type="match status" value="1"/>
</dbReference>
<name>C4G9P3_9FIRM</name>
<dbReference type="EMBL" id="ACIP02000001">
    <property type="protein sequence ID" value="EEP29339.1"/>
    <property type="molecule type" value="Genomic_DNA"/>
</dbReference>
<dbReference type="STRING" id="626523.GCWU000342_00696"/>
<dbReference type="AlphaFoldDB" id="C4G9P3"/>
<dbReference type="Pfam" id="PF05598">
    <property type="entry name" value="DUF772"/>
    <property type="match status" value="1"/>
</dbReference>
<feature type="compositionally biased region" description="Basic and acidic residues" evidence="1">
    <location>
        <begin position="134"/>
        <end position="157"/>
    </location>
</feature>
<feature type="region of interest" description="Disordered" evidence="1">
    <location>
        <begin position="134"/>
        <end position="161"/>
    </location>
</feature>
<feature type="domain" description="Transposase InsH N-terminal" evidence="2">
    <location>
        <begin position="24"/>
        <end position="116"/>
    </location>
</feature>
<sequence length="482" mass="55644">MYKKDRLRQLGLADFNQPIGLKMNPDNRWVRKAEAIPWNDIEDRYAELFPSQTGMPAKPLRMALGSLIIQKQYGYSDRELVEQIMENPYYQYFVGLPGFQEEQPYAPSLLVEFRKRLTEEILGEINEMIIAYNHPKDHTPKGDGDNSAHQSDSDKEAPNSGTLVLDATCAPQYIAFPQDINLMNEARENLEEIIDTICYEYNESSPRTYRRNARKDYLSLAKRRKRTARLIRKAIKKQLQYIRRDLGYIDGYLERGMTLSEKHAARLAVIRTVYEQQKYMYENNVHSVPDRIVSISQPYIRPIVRGKAKAPTEFGAKLDLSVDDDGMARIEKQSFDAYNESDVLPQAVENDRKRTGHYPERILADKIYRNRKNLSFCRDHGIRLSGPALGRPKKDTQIEKKQEYTDAVDRIGVERAFRLAKRSYSLGLIRTKLDTTTRSSIVLSIIAMNIDRLAAFSLYEFLKSIFQGSEPGKICFLVLKTA</sequence>
<comment type="caution">
    <text evidence="4">The sequence shown here is derived from an EMBL/GenBank/DDBJ whole genome shotgun (WGS) entry which is preliminary data.</text>
</comment>
<evidence type="ECO:0000313" key="4">
    <source>
        <dbReference type="EMBL" id="EEP29339.1"/>
    </source>
</evidence>
<gene>
    <name evidence="4" type="ORF">GCWU000342_00696</name>
</gene>
<evidence type="ECO:0000256" key="1">
    <source>
        <dbReference type="SAM" id="MobiDB-lite"/>
    </source>
</evidence>
<reference evidence="4" key="1">
    <citation type="submission" date="2009-04" db="EMBL/GenBank/DDBJ databases">
        <authorList>
            <person name="Weinstock G."/>
            <person name="Sodergren E."/>
            <person name="Clifton S."/>
            <person name="Fulton L."/>
            <person name="Fulton B."/>
            <person name="Courtney L."/>
            <person name="Fronick C."/>
            <person name="Harrison M."/>
            <person name="Strong C."/>
            <person name="Farmer C."/>
            <person name="Delahaunty K."/>
            <person name="Markovic C."/>
            <person name="Hall O."/>
            <person name="Minx P."/>
            <person name="Tomlinson C."/>
            <person name="Mitreva M."/>
            <person name="Nelson J."/>
            <person name="Hou S."/>
            <person name="Wollam A."/>
            <person name="Pepin K.H."/>
            <person name="Johnson M."/>
            <person name="Bhonagiri V."/>
            <person name="Nash W.E."/>
            <person name="Warren W."/>
            <person name="Chinwalla A."/>
            <person name="Mardis E.R."/>
            <person name="Wilson R.K."/>
        </authorList>
    </citation>
    <scope>NUCLEOTIDE SEQUENCE [LARGE SCALE GENOMIC DNA]</scope>
    <source>
        <strain evidence="4">DSM 14600</strain>
    </source>
</reference>
<dbReference type="HOGENOM" id="CLU_040038_5_2_9"/>
<evidence type="ECO:0000259" key="3">
    <source>
        <dbReference type="Pfam" id="PF13586"/>
    </source>
</evidence>
<dbReference type="Pfam" id="PF13586">
    <property type="entry name" value="DDE_Tnp_1_2"/>
    <property type="match status" value="1"/>
</dbReference>
<feature type="domain" description="Transposase DDE" evidence="3">
    <location>
        <begin position="363"/>
        <end position="449"/>
    </location>
</feature>
<organism evidence="4 5">
    <name type="scientific">Shuttleworthella satelles DSM 14600</name>
    <dbReference type="NCBI Taxonomy" id="626523"/>
    <lineage>
        <taxon>Bacteria</taxon>
        <taxon>Bacillati</taxon>
        <taxon>Bacillota</taxon>
        <taxon>Clostridia</taxon>
        <taxon>Lachnospirales</taxon>
        <taxon>Lachnospiraceae</taxon>
        <taxon>Shuttleworthella</taxon>
    </lineage>
</organism>
<proteinExistence type="predicted"/>
<evidence type="ECO:0000259" key="2">
    <source>
        <dbReference type="Pfam" id="PF05598"/>
    </source>
</evidence>
<dbReference type="InterPro" id="IPR025668">
    <property type="entry name" value="Tnp_DDE_dom"/>
</dbReference>
<accession>C4G9P3</accession>
<protein>
    <submittedName>
        <fullName evidence="4">Transposase, IS4 family</fullName>
    </submittedName>
</protein>
<dbReference type="PANTHER" id="PTHR33803:SF3">
    <property type="entry name" value="BLL1974 PROTEIN"/>
    <property type="match status" value="1"/>
</dbReference>
<keyword evidence="5" id="KW-1185">Reference proteome</keyword>
<evidence type="ECO:0000313" key="5">
    <source>
        <dbReference type="Proteomes" id="UP000003494"/>
    </source>
</evidence>
<dbReference type="Proteomes" id="UP000003494">
    <property type="component" value="Unassembled WGS sequence"/>
</dbReference>
<dbReference type="eggNOG" id="COG3039">
    <property type="taxonomic scope" value="Bacteria"/>
</dbReference>
<dbReference type="RefSeq" id="WP_006905728.1">
    <property type="nucleotide sequence ID" value="NZ_GG665866.1"/>
</dbReference>
<dbReference type="InterPro" id="IPR008490">
    <property type="entry name" value="Transposase_InsH_N"/>
</dbReference>
<dbReference type="PANTHER" id="PTHR33803">
    <property type="entry name" value="IS1478 TRANSPOSASE"/>
    <property type="match status" value="1"/>
</dbReference>